<evidence type="ECO:0000313" key="1">
    <source>
        <dbReference type="EMBL" id="VEJ44688.1"/>
    </source>
</evidence>
<reference evidence="1 2" key="1">
    <citation type="submission" date="2018-12" db="EMBL/GenBank/DDBJ databases">
        <authorList>
            <consortium name="Pathogen Informatics"/>
        </authorList>
    </citation>
    <scope>NUCLEOTIDE SEQUENCE [LARGE SCALE GENOMIC DNA]</scope>
    <source>
        <strain evidence="1 2">NCTC12905</strain>
    </source>
</reference>
<proteinExistence type="predicted"/>
<dbReference type="Gene3D" id="1.50.10.140">
    <property type="match status" value="1"/>
</dbReference>
<dbReference type="EMBL" id="LR134529">
    <property type="protein sequence ID" value="VEJ44688.1"/>
    <property type="molecule type" value="Genomic_DNA"/>
</dbReference>
<dbReference type="Proteomes" id="UP000274201">
    <property type="component" value="Chromosome"/>
</dbReference>
<sequence>MNYQYTSFGDPILGLKRGLSRNTVIAPYASLSAAQYMPSHAVKNLKRLRNLGALRPYGYYDSIDFTPSRVPTGEKYAIVRNYTPSWHVHSCC</sequence>
<name>A0A448V4L7_BARVI</name>
<gene>
    <name evidence="1" type="ORF">NCTC12905_00326</name>
</gene>
<organism evidence="1 2">
    <name type="scientific">Bartonella vinsonii</name>
    <name type="common">Rochalimaea vinsonii</name>
    <dbReference type="NCBI Taxonomy" id="33047"/>
    <lineage>
        <taxon>Bacteria</taxon>
        <taxon>Pseudomonadati</taxon>
        <taxon>Pseudomonadota</taxon>
        <taxon>Alphaproteobacteria</taxon>
        <taxon>Hyphomicrobiales</taxon>
        <taxon>Bartonellaceae</taxon>
        <taxon>Bartonella</taxon>
    </lineage>
</organism>
<protein>
    <submittedName>
        <fullName evidence="1">Uncharacterized protein conserved in bacteria (DUF2329)</fullName>
    </submittedName>
</protein>
<evidence type="ECO:0000313" key="2">
    <source>
        <dbReference type="Proteomes" id="UP000274201"/>
    </source>
</evidence>
<dbReference type="AlphaFoldDB" id="A0A448V4L7"/>
<accession>A0A448V4L7</accession>